<evidence type="ECO:0000256" key="1">
    <source>
        <dbReference type="SAM" id="MobiDB-lite"/>
    </source>
</evidence>
<reference evidence="2 3" key="1">
    <citation type="submission" date="2023-05" db="EMBL/GenBank/DDBJ databases">
        <title>B98-5 Cell Line De Novo Hybrid Assembly: An Optical Mapping Approach.</title>
        <authorList>
            <person name="Kananen K."/>
            <person name="Auerbach J.A."/>
            <person name="Kautto E."/>
            <person name="Blachly J.S."/>
        </authorList>
    </citation>
    <scope>NUCLEOTIDE SEQUENCE [LARGE SCALE GENOMIC DNA]</scope>
    <source>
        <strain evidence="2">B95-8</strain>
        <tissue evidence="2">Cell line</tissue>
    </source>
</reference>
<name>A0ABQ9VXT9_SAGOE</name>
<comment type="caution">
    <text evidence="2">The sequence shown here is derived from an EMBL/GenBank/DDBJ whole genome shotgun (WGS) entry which is preliminary data.</text>
</comment>
<keyword evidence="3" id="KW-1185">Reference proteome</keyword>
<proteinExistence type="predicted"/>
<feature type="region of interest" description="Disordered" evidence="1">
    <location>
        <begin position="1"/>
        <end position="21"/>
    </location>
</feature>
<evidence type="ECO:0000313" key="3">
    <source>
        <dbReference type="Proteomes" id="UP001266305"/>
    </source>
</evidence>
<evidence type="ECO:0000313" key="2">
    <source>
        <dbReference type="EMBL" id="KAK2114191.1"/>
    </source>
</evidence>
<dbReference type="EMBL" id="JASSZA010000004">
    <property type="protein sequence ID" value="KAK2114191.1"/>
    <property type="molecule type" value="Genomic_DNA"/>
</dbReference>
<accession>A0ABQ9VXT9</accession>
<protein>
    <submittedName>
        <fullName evidence="2">Uncharacterized protein</fullName>
    </submittedName>
</protein>
<sequence length="66" mass="7048">PDPWLRQEGLGTTPPPGSELRAHSQRFLPLKVTPAWGLRVWRGRNAIGLTPAKAALPGDTPPPSCG</sequence>
<feature type="non-terminal residue" evidence="2">
    <location>
        <position position="66"/>
    </location>
</feature>
<dbReference type="Proteomes" id="UP001266305">
    <property type="component" value="Unassembled WGS sequence"/>
</dbReference>
<feature type="non-terminal residue" evidence="2">
    <location>
        <position position="1"/>
    </location>
</feature>
<organism evidence="2 3">
    <name type="scientific">Saguinus oedipus</name>
    <name type="common">Cotton-top tamarin</name>
    <name type="synonym">Oedipomidas oedipus</name>
    <dbReference type="NCBI Taxonomy" id="9490"/>
    <lineage>
        <taxon>Eukaryota</taxon>
        <taxon>Metazoa</taxon>
        <taxon>Chordata</taxon>
        <taxon>Craniata</taxon>
        <taxon>Vertebrata</taxon>
        <taxon>Euteleostomi</taxon>
        <taxon>Mammalia</taxon>
        <taxon>Eutheria</taxon>
        <taxon>Euarchontoglires</taxon>
        <taxon>Primates</taxon>
        <taxon>Haplorrhini</taxon>
        <taxon>Platyrrhini</taxon>
        <taxon>Cebidae</taxon>
        <taxon>Callitrichinae</taxon>
        <taxon>Saguinus</taxon>
    </lineage>
</organism>
<gene>
    <name evidence="2" type="ORF">P7K49_008457</name>
</gene>